<dbReference type="EMBL" id="HBGY01006995">
    <property type="protein sequence ID" value="CAD9564104.1"/>
    <property type="molecule type" value="Transcribed_RNA"/>
</dbReference>
<sequence length="338" mass="37245">MLEVLRFWSDIDGQYLPCSKRRSIRKRALSTAVAVLLTFSSCSRPTTTTQAWLPATTYVNISYRKTDQKAMKNLSRRETLLIGTGGLIYGKVLGDAIGKLAQGDVRPEEHESRVKRTFAEAFELASRSSSEESRRPIRVLELGIGSEIRTINRGLYDEAVTKIISSGYNGIELVGVDLDGAAAKDVSNARSKLLSSVENAGVGGINVDLKVLQSDVENIAFPNGYFDVVTCCLVLCSVENQVSVLKEVKRLLRPKGTFGWVEHVAVQGGSEGHDFLAIQQIALDPLQQAVAHNCHLHRETNDVILEEFNMSTKTEVERFFVDGMWPVSCQARGVVVNL</sequence>
<dbReference type="AlphaFoldDB" id="A0A7S2NWG2"/>
<gene>
    <name evidence="2" type="ORF">LDAN0321_LOCUS4330</name>
</gene>
<protein>
    <recommendedName>
        <fullName evidence="1">Methyltransferase type 11 domain-containing protein</fullName>
    </recommendedName>
</protein>
<reference evidence="2" key="1">
    <citation type="submission" date="2021-01" db="EMBL/GenBank/DDBJ databases">
        <authorList>
            <person name="Corre E."/>
            <person name="Pelletier E."/>
            <person name="Niang G."/>
            <person name="Scheremetjew M."/>
            <person name="Finn R."/>
            <person name="Kale V."/>
            <person name="Holt S."/>
            <person name="Cochrane G."/>
            <person name="Meng A."/>
            <person name="Brown T."/>
            <person name="Cohen L."/>
        </authorList>
    </citation>
    <scope>NUCLEOTIDE SEQUENCE</scope>
    <source>
        <strain evidence="2">B650</strain>
    </source>
</reference>
<dbReference type="SUPFAM" id="SSF53335">
    <property type="entry name" value="S-adenosyl-L-methionine-dependent methyltransferases"/>
    <property type="match status" value="1"/>
</dbReference>
<dbReference type="PANTHER" id="PTHR45036:SF1">
    <property type="entry name" value="METHYLTRANSFERASE LIKE 7A"/>
    <property type="match status" value="1"/>
</dbReference>
<accession>A0A7S2NWG2</accession>
<feature type="domain" description="Methyltransferase type 11" evidence="1">
    <location>
        <begin position="170"/>
        <end position="258"/>
    </location>
</feature>
<evidence type="ECO:0000313" key="2">
    <source>
        <dbReference type="EMBL" id="CAD9564104.1"/>
    </source>
</evidence>
<evidence type="ECO:0000259" key="1">
    <source>
        <dbReference type="Pfam" id="PF08241"/>
    </source>
</evidence>
<dbReference type="InterPro" id="IPR013216">
    <property type="entry name" value="Methyltransf_11"/>
</dbReference>
<proteinExistence type="predicted"/>
<dbReference type="GO" id="GO:0008757">
    <property type="term" value="F:S-adenosylmethionine-dependent methyltransferase activity"/>
    <property type="evidence" value="ECO:0007669"/>
    <property type="project" value="InterPro"/>
</dbReference>
<name>A0A7S2NWG2_9STRA</name>
<dbReference type="PANTHER" id="PTHR45036">
    <property type="entry name" value="METHYLTRANSFERASE LIKE 7B"/>
    <property type="match status" value="1"/>
</dbReference>
<dbReference type="Pfam" id="PF08241">
    <property type="entry name" value="Methyltransf_11"/>
    <property type="match status" value="1"/>
</dbReference>
<dbReference type="CDD" id="cd02440">
    <property type="entry name" value="AdoMet_MTases"/>
    <property type="match status" value="1"/>
</dbReference>
<organism evidence="2">
    <name type="scientific">Leptocylindrus danicus</name>
    <dbReference type="NCBI Taxonomy" id="163516"/>
    <lineage>
        <taxon>Eukaryota</taxon>
        <taxon>Sar</taxon>
        <taxon>Stramenopiles</taxon>
        <taxon>Ochrophyta</taxon>
        <taxon>Bacillariophyta</taxon>
        <taxon>Coscinodiscophyceae</taxon>
        <taxon>Chaetocerotophycidae</taxon>
        <taxon>Leptocylindrales</taxon>
        <taxon>Leptocylindraceae</taxon>
        <taxon>Leptocylindrus</taxon>
    </lineage>
</organism>
<dbReference type="InterPro" id="IPR052356">
    <property type="entry name" value="Thiol_S-MT"/>
</dbReference>
<dbReference type="InterPro" id="IPR029063">
    <property type="entry name" value="SAM-dependent_MTases_sf"/>
</dbReference>
<dbReference type="Gene3D" id="3.40.50.150">
    <property type="entry name" value="Vaccinia Virus protein VP39"/>
    <property type="match status" value="1"/>
</dbReference>